<feature type="domain" description="C2H2-type" evidence="3">
    <location>
        <begin position="350"/>
        <end position="374"/>
    </location>
</feature>
<protein>
    <recommendedName>
        <fullName evidence="3">C2H2-type domain-containing protein</fullName>
    </recommendedName>
</protein>
<feature type="compositionally biased region" description="Low complexity" evidence="2">
    <location>
        <begin position="620"/>
        <end position="648"/>
    </location>
</feature>
<feature type="compositionally biased region" description="Low complexity" evidence="2">
    <location>
        <begin position="101"/>
        <end position="112"/>
    </location>
</feature>
<name>A0A423WIJ5_9PEZI</name>
<dbReference type="Proteomes" id="UP000285146">
    <property type="component" value="Unassembled WGS sequence"/>
</dbReference>
<evidence type="ECO:0000313" key="5">
    <source>
        <dbReference type="Proteomes" id="UP000285146"/>
    </source>
</evidence>
<evidence type="ECO:0000256" key="2">
    <source>
        <dbReference type="SAM" id="MobiDB-lite"/>
    </source>
</evidence>
<dbReference type="PROSITE" id="PS00028">
    <property type="entry name" value="ZINC_FINGER_C2H2_1"/>
    <property type="match status" value="1"/>
</dbReference>
<dbReference type="EMBL" id="LKEB01000050">
    <property type="protein sequence ID" value="ROW03164.1"/>
    <property type="molecule type" value="Genomic_DNA"/>
</dbReference>
<feature type="region of interest" description="Disordered" evidence="2">
    <location>
        <begin position="87"/>
        <end position="119"/>
    </location>
</feature>
<organism evidence="4 5">
    <name type="scientific">Cytospora leucostoma</name>
    <dbReference type="NCBI Taxonomy" id="1230097"/>
    <lineage>
        <taxon>Eukaryota</taxon>
        <taxon>Fungi</taxon>
        <taxon>Dikarya</taxon>
        <taxon>Ascomycota</taxon>
        <taxon>Pezizomycotina</taxon>
        <taxon>Sordariomycetes</taxon>
        <taxon>Sordariomycetidae</taxon>
        <taxon>Diaporthales</taxon>
        <taxon>Cytosporaceae</taxon>
        <taxon>Cytospora</taxon>
    </lineage>
</organism>
<dbReference type="PROSITE" id="PS50157">
    <property type="entry name" value="ZINC_FINGER_C2H2_2"/>
    <property type="match status" value="1"/>
</dbReference>
<keyword evidence="1" id="KW-0479">Metal-binding</keyword>
<dbReference type="SMART" id="SM00355">
    <property type="entry name" value="ZnF_C2H2"/>
    <property type="match status" value="2"/>
</dbReference>
<feature type="compositionally biased region" description="Basic and acidic residues" evidence="2">
    <location>
        <begin position="309"/>
        <end position="318"/>
    </location>
</feature>
<comment type="caution">
    <text evidence="4">The sequence shown here is derived from an EMBL/GenBank/DDBJ whole genome shotgun (WGS) entry which is preliminary data.</text>
</comment>
<gene>
    <name evidence="4" type="ORF">VPNG_08129</name>
</gene>
<evidence type="ECO:0000259" key="3">
    <source>
        <dbReference type="PROSITE" id="PS50157"/>
    </source>
</evidence>
<keyword evidence="1" id="KW-0862">Zinc</keyword>
<feature type="compositionally biased region" description="Acidic residues" evidence="2">
    <location>
        <begin position="654"/>
        <end position="664"/>
    </location>
</feature>
<reference evidence="4 5" key="1">
    <citation type="submission" date="2015-09" db="EMBL/GenBank/DDBJ databases">
        <title>Host preference determinants of Valsa canker pathogens revealed by comparative genomics.</title>
        <authorList>
            <person name="Yin Z."/>
            <person name="Huang L."/>
        </authorList>
    </citation>
    <scope>NUCLEOTIDE SEQUENCE [LARGE SCALE GENOMIC DNA]</scope>
    <source>
        <strain evidence="4 5">SXYLt</strain>
    </source>
</reference>
<evidence type="ECO:0000313" key="4">
    <source>
        <dbReference type="EMBL" id="ROW03164.1"/>
    </source>
</evidence>
<dbReference type="AlphaFoldDB" id="A0A423WIJ5"/>
<proteinExistence type="predicted"/>
<feature type="region of interest" description="Disordered" evidence="2">
    <location>
        <begin position="477"/>
        <end position="508"/>
    </location>
</feature>
<dbReference type="InterPro" id="IPR013087">
    <property type="entry name" value="Znf_C2H2_type"/>
</dbReference>
<dbReference type="GO" id="GO:0008270">
    <property type="term" value="F:zinc ion binding"/>
    <property type="evidence" value="ECO:0007669"/>
    <property type="project" value="UniProtKB-KW"/>
</dbReference>
<dbReference type="GO" id="GO:0003700">
    <property type="term" value="F:DNA-binding transcription factor activity"/>
    <property type="evidence" value="ECO:0007669"/>
    <property type="project" value="InterPro"/>
</dbReference>
<keyword evidence="5" id="KW-1185">Reference proteome</keyword>
<feature type="region of interest" description="Disordered" evidence="2">
    <location>
        <begin position="282"/>
        <end position="346"/>
    </location>
</feature>
<dbReference type="Gene3D" id="3.30.160.60">
    <property type="entry name" value="Classic Zinc Finger"/>
    <property type="match status" value="1"/>
</dbReference>
<keyword evidence="1" id="KW-0863">Zinc-finger</keyword>
<evidence type="ECO:0000256" key="1">
    <source>
        <dbReference type="PROSITE-ProRule" id="PRU00042"/>
    </source>
</evidence>
<accession>A0A423WIJ5</accession>
<dbReference type="InterPro" id="IPR039970">
    <property type="entry name" value="TF_Grauzone"/>
</dbReference>
<sequence>MDFPPFNCDGLNQAYPQGLPVYLGQSYMPGGDFDTTGSNVDINFWAEPSQDGGPWRHSSIQRFLKTAERPLFNPMPQSHFLGPAQPVTPIPPAASHGRLGSPFSSNEPSSCSGAQSPPVENEIYTDNTPSTPANTVALFEPYQPPLYETFDVPDQFLLAGTGHCPDEDHHGVSMMEVNSAEEIQTGWEDSAPLVDFNSPQRSFTYGSQASDPTDIGTMSPQEAADHGFECMASPAEDAIVIKDEIQIPNQFAVTESAHNVYPTPSVGESEDYSEIEINAMVPQSDDDDDDYRPGNKRAPTQSSRRASRPKREAPRKPLDGGIPKRARMTTSASKPAKVLPPPTSGGKGSFACPVCSHTFNNEGNLQVHIKKQHTRPFICVFRFAGCDATFASKNEWKRHVMSQHLLLHYWLCDLDGCADNKNVNLATLPASGKRNRGTASRRVDSTSTDAEPLGPPLPDGAIFNRKDLYTQHLRRMHTPPKTKNAPSAKPAAKKTHASSPQTASPSGWDDRIKVLQAQAQRERCQLPVFMQCPATRCPLTFSGADAWDQRMEHVAKHLERAAGGEEEPVVFGGLSDPTLMEWATRPEVAVVRAHGPGRWVLNNPLRSTGESRGAGRKRAASSASASASPVVRARSGASSSPAVGSVKSEIVVESGDEDAEGEEE</sequence>
<feature type="region of interest" description="Disordered" evidence="2">
    <location>
        <begin position="428"/>
        <end position="457"/>
    </location>
</feature>
<feature type="compositionally biased region" description="Low complexity" evidence="2">
    <location>
        <begin position="481"/>
        <end position="490"/>
    </location>
</feature>
<dbReference type="PANTHER" id="PTHR23225">
    <property type="entry name" value="ZINC FINGER PROTEIN"/>
    <property type="match status" value="1"/>
</dbReference>
<dbReference type="OrthoDB" id="5388486at2759"/>
<dbReference type="Pfam" id="PF00096">
    <property type="entry name" value="zf-C2H2"/>
    <property type="match status" value="1"/>
</dbReference>
<feature type="region of interest" description="Disordered" evidence="2">
    <location>
        <begin position="602"/>
        <end position="664"/>
    </location>
</feature>
<dbReference type="InParanoid" id="A0A423WIJ5"/>
<dbReference type="InterPro" id="IPR036236">
    <property type="entry name" value="Znf_C2H2_sf"/>
</dbReference>
<dbReference type="PANTHER" id="PTHR23225:SF2">
    <property type="entry name" value="AT09679P-RELATED"/>
    <property type="match status" value="1"/>
</dbReference>
<dbReference type="SUPFAM" id="SSF57667">
    <property type="entry name" value="beta-beta-alpha zinc fingers"/>
    <property type="match status" value="1"/>
</dbReference>